<feature type="disulfide bond" evidence="5">
    <location>
        <begin position="81"/>
        <end position="142"/>
    </location>
</feature>
<keyword evidence="1" id="KW-0732">Signal</keyword>
<feature type="disulfide bond" evidence="5">
    <location>
        <begin position="112"/>
        <end position="122"/>
    </location>
</feature>
<reference evidence="7" key="1">
    <citation type="submission" date="2025-08" db="UniProtKB">
        <authorList>
            <consortium name="Ensembl"/>
        </authorList>
    </citation>
    <scope>IDENTIFICATION</scope>
</reference>
<dbReference type="PRINTS" id="PR00258">
    <property type="entry name" value="SPERACTRCPTR"/>
</dbReference>
<name>A0A8C9P0T0_SPEDA</name>
<evidence type="ECO:0000313" key="7">
    <source>
        <dbReference type="Ensembl" id="ENSSDAP00000001956.1"/>
    </source>
</evidence>
<dbReference type="PANTHER" id="PTHR47653:SF1">
    <property type="entry name" value="DELETED IN MALIGNANT BRAIN TUMORS 1 PROTEIN"/>
    <property type="match status" value="1"/>
</dbReference>
<organism evidence="7 8">
    <name type="scientific">Spermophilus dauricus</name>
    <name type="common">Daurian ground squirrel</name>
    <dbReference type="NCBI Taxonomy" id="99837"/>
    <lineage>
        <taxon>Eukaryota</taxon>
        <taxon>Metazoa</taxon>
        <taxon>Chordata</taxon>
        <taxon>Craniata</taxon>
        <taxon>Vertebrata</taxon>
        <taxon>Euteleostomi</taxon>
        <taxon>Mammalia</taxon>
        <taxon>Eutheria</taxon>
        <taxon>Euarchontoglires</taxon>
        <taxon>Glires</taxon>
        <taxon>Rodentia</taxon>
        <taxon>Sciuromorpha</taxon>
        <taxon>Sciuridae</taxon>
        <taxon>Xerinae</taxon>
        <taxon>Marmotini</taxon>
        <taxon>Spermophilus</taxon>
    </lineage>
</organism>
<keyword evidence="4" id="KW-0325">Glycoprotein</keyword>
<keyword evidence="8" id="KW-1185">Reference proteome</keyword>
<evidence type="ECO:0000256" key="5">
    <source>
        <dbReference type="PROSITE-ProRule" id="PRU00196"/>
    </source>
</evidence>
<dbReference type="GO" id="GO:0016020">
    <property type="term" value="C:membrane"/>
    <property type="evidence" value="ECO:0007669"/>
    <property type="project" value="InterPro"/>
</dbReference>
<dbReference type="InterPro" id="IPR036772">
    <property type="entry name" value="SRCR-like_dom_sf"/>
</dbReference>
<evidence type="ECO:0000256" key="4">
    <source>
        <dbReference type="ARBA" id="ARBA00023180"/>
    </source>
</evidence>
<keyword evidence="2" id="KW-0677">Repeat</keyword>
<dbReference type="Pfam" id="PF00530">
    <property type="entry name" value="SRCR"/>
    <property type="match status" value="1"/>
</dbReference>
<dbReference type="PANTHER" id="PTHR47653">
    <property type="entry name" value="PROTEIN BARK BEETLE"/>
    <property type="match status" value="1"/>
</dbReference>
<protein>
    <recommendedName>
        <fullName evidence="6">SRCR domain-containing protein</fullName>
    </recommendedName>
</protein>
<dbReference type="InterPro" id="IPR001190">
    <property type="entry name" value="SRCR"/>
</dbReference>
<dbReference type="FunFam" id="3.10.250.10:FF:000003">
    <property type="entry name" value="Deleted in malignant brain tumors 1"/>
    <property type="match status" value="1"/>
</dbReference>
<dbReference type="Gene3D" id="3.10.250.10">
    <property type="entry name" value="SRCR-like domain"/>
    <property type="match status" value="1"/>
</dbReference>
<keyword evidence="3 5" id="KW-1015">Disulfide bond</keyword>
<dbReference type="SUPFAM" id="SSF56487">
    <property type="entry name" value="SRCR-like"/>
    <property type="match status" value="1"/>
</dbReference>
<sequence length="245" mass="26787">MGHGAGLRAANNHTVTDKGGGSGPLRSFCLFLMWSGTGGWAPVRLVGTPERCAGRVEVFYQGVWGTVCDDLWDLSEANIVCRQLECGRAISALGEAHFGEGSGKILLDDVHCGGHERHLGECSHAGWFSHNCGHQEDASVICSGNPEPLQMGPSLALSKSVLYTVGLESVSFAHGRCRPLSCLQMLNTQLSHHQVRRQVLYYTNWPDPRRPPLWTQNHSPFTWSLYSDLILICMGPQTLQFVTSG</sequence>
<feature type="disulfide bond" evidence="5">
    <location>
        <begin position="68"/>
        <end position="132"/>
    </location>
</feature>
<feature type="domain" description="SRCR" evidence="6">
    <location>
        <begin position="43"/>
        <end position="143"/>
    </location>
</feature>
<accession>A0A8C9P0T0</accession>
<evidence type="ECO:0000256" key="1">
    <source>
        <dbReference type="ARBA" id="ARBA00022729"/>
    </source>
</evidence>
<dbReference type="SMART" id="SM00202">
    <property type="entry name" value="SR"/>
    <property type="match status" value="1"/>
</dbReference>
<dbReference type="Ensembl" id="ENSSDAT00000002262.1">
    <property type="protein sequence ID" value="ENSSDAP00000001956.1"/>
    <property type="gene ID" value="ENSSDAG00000001909.1"/>
</dbReference>
<evidence type="ECO:0000313" key="8">
    <source>
        <dbReference type="Proteomes" id="UP000694422"/>
    </source>
</evidence>
<evidence type="ECO:0000256" key="2">
    <source>
        <dbReference type="ARBA" id="ARBA00022737"/>
    </source>
</evidence>
<dbReference type="GO" id="GO:0045217">
    <property type="term" value="P:cell-cell junction maintenance"/>
    <property type="evidence" value="ECO:0007669"/>
    <property type="project" value="TreeGrafter"/>
</dbReference>
<reference evidence="7" key="2">
    <citation type="submission" date="2025-09" db="UniProtKB">
        <authorList>
            <consortium name="Ensembl"/>
        </authorList>
    </citation>
    <scope>IDENTIFICATION</scope>
</reference>
<evidence type="ECO:0000259" key="6">
    <source>
        <dbReference type="PROSITE" id="PS50287"/>
    </source>
</evidence>
<dbReference type="PROSITE" id="PS50287">
    <property type="entry name" value="SRCR_2"/>
    <property type="match status" value="1"/>
</dbReference>
<evidence type="ECO:0000256" key="3">
    <source>
        <dbReference type="ARBA" id="ARBA00023157"/>
    </source>
</evidence>
<dbReference type="Proteomes" id="UP000694422">
    <property type="component" value="Unplaced"/>
</dbReference>
<dbReference type="InterPro" id="IPR053243">
    <property type="entry name" value="SJ_maturation_regulator"/>
</dbReference>
<dbReference type="AlphaFoldDB" id="A0A8C9P0T0"/>
<proteinExistence type="predicted"/>